<dbReference type="Pfam" id="PF00520">
    <property type="entry name" value="Ion_trans"/>
    <property type="match status" value="1"/>
</dbReference>
<dbReference type="SUPFAM" id="SSF81324">
    <property type="entry name" value="Voltage-gated potassium channels"/>
    <property type="match status" value="1"/>
</dbReference>
<dbReference type="PANTHER" id="PTHR10217:SF548">
    <property type="entry name" value="GH12235P"/>
    <property type="match status" value="1"/>
</dbReference>
<dbReference type="PROSITE" id="PS50042">
    <property type="entry name" value="CNMP_BINDING_3"/>
    <property type="match status" value="1"/>
</dbReference>
<reference evidence="14" key="1">
    <citation type="submission" date="2021-02" db="EMBL/GenBank/DDBJ databases">
        <authorList>
            <person name="Nowell W R."/>
        </authorList>
    </citation>
    <scope>NUCLEOTIDE SEQUENCE</scope>
</reference>
<evidence type="ECO:0000256" key="7">
    <source>
        <dbReference type="ARBA" id="ARBA00022958"/>
    </source>
</evidence>
<evidence type="ECO:0000256" key="3">
    <source>
        <dbReference type="ARBA" id="ARBA00022538"/>
    </source>
</evidence>
<dbReference type="Gene3D" id="1.10.287.70">
    <property type="match status" value="1"/>
</dbReference>
<evidence type="ECO:0000256" key="5">
    <source>
        <dbReference type="ARBA" id="ARBA00022826"/>
    </source>
</evidence>
<evidence type="ECO:0000256" key="2">
    <source>
        <dbReference type="ARBA" id="ARBA00022448"/>
    </source>
</evidence>
<dbReference type="GO" id="GO:0005249">
    <property type="term" value="F:voltage-gated potassium channel activity"/>
    <property type="evidence" value="ECO:0007669"/>
    <property type="project" value="InterPro"/>
</dbReference>
<protein>
    <recommendedName>
        <fullName evidence="13">Cyclic nucleotide-binding domain-containing protein</fullName>
    </recommendedName>
</protein>
<feature type="transmembrane region" description="Helical" evidence="12">
    <location>
        <begin position="121"/>
        <end position="147"/>
    </location>
</feature>
<evidence type="ECO:0000256" key="9">
    <source>
        <dbReference type="ARBA" id="ARBA00023065"/>
    </source>
</evidence>
<dbReference type="InterPro" id="IPR005821">
    <property type="entry name" value="Ion_trans_dom"/>
</dbReference>
<dbReference type="InterPro" id="IPR050818">
    <property type="entry name" value="KCNH_animal-type"/>
</dbReference>
<evidence type="ECO:0000256" key="10">
    <source>
        <dbReference type="ARBA" id="ARBA00023136"/>
    </source>
</evidence>
<dbReference type="InterPro" id="IPR014710">
    <property type="entry name" value="RmlC-like_jellyroll"/>
</dbReference>
<gene>
    <name evidence="14" type="ORF">UXM345_LOCUS35042</name>
</gene>
<keyword evidence="11" id="KW-0407">Ion channel</keyword>
<dbReference type="Gene3D" id="2.60.120.10">
    <property type="entry name" value="Jelly Rolls"/>
    <property type="match status" value="1"/>
</dbReference>
<keyword evidence="2" id="KW-0813">Transport</keyword>
<feature type="non-terminal residue" evidence="14">
    <location>
        <position position="480"/>
    </location>
</feature>
<dbReference type="SMART" id="SM00100">
    <property type="entry name" value="cNMP"/>
    <property type="match status" value="1"/>
</dbReference>
<evidence type="ECO:0000313" key="15">
    <source>
        <dbReference type="Proteomes" id="UP000663842"/>
    </source>
</evidence>
<dbReference type="CDD" id="cd00038">
    <property type="entry name" value="CAP_ED"/>
    <property type="match status" value="1"/>
</dbReference>
<sequence>ATSDESSETSSNLPVLNQKRNTNEAIASSRRLGQRFIILHYSPFKAVWDWVVILLVLYTGIITPYTISFLSDDDQKRTTLNKYASTRQFNRERTTNCFKLARLLRLVAFVRNFQKTEYRSAVLFLLMLLFAIAAHWLACIFHFIAILERPNLQVKYSWLDHLADKYKMPYFANDTLSGPDTKSKYLTALFFAMTSLTSVGFGNVAANTNGEKLFSILSMLAGSFLSASILGSVTTIIIKLYQGAEELKEMKQSIDDFIKHHRISKQLAKQMQESFDHEWKNTKGIDMNSVLKTFPECIQADICLHLNRELLKNCAVFEHASEGIHAYIRINDRLLFFLVTLRALALLFKSTHVPPGDTLIHQGDVLYSVYFIRGGQMEVLRDHESQAILGRNDILGENPCDTTTPGKSQCIVRGVTYCTLNKIHRDDLLHVFELYPDFAKSFAERFHVTFDLRQCKLIEPKPFYKLINNAFFLLQYNNTR</sequence>
<keyword evidence="10 12" id="KW-0472">Membrane</keyword>
<feature type="non-terminal residue" evidence="14">
    <location>
        <position position="1"/>
    </location>
</feature>
<keyword evidence="4 12" id="KW-0812">Transmembrane</keyword>
<dbReference type="GO" id="GO:0034702">
    <property type="term" value="C:monoatomic ion channel complex"/>
    <property type="evidence" value="ECO:0007669"/>
    <property type="project" value="UniProtKB-KW"/>
</dbReference>
<feature type="domain" description="Cyclic nucleotide-binding" evidence="13">
    <location>
        <begin position="347"/>
        <end position="397"/>
    </location>
</feature>
<evidence type="ECO:0000313" key="14">
    <source>
        <dbReference type="EMBL" id="CAF4331889.1"/>
    </source>
</evidence>
<evidence type="ECO:0000256" key="6">
    <source>
        <dbReference type="ARBA" id="ARBA00022882"/>
    </source>
</evidence>
<name>A0A820JTZ8_9BILA</name>
<feature type="transmembrane region" description="Helical" evidence="12">
    <location>
        <begin position="185"/>
        <end position="206"/>
    </location>
</feature>
<feature type="transmembrane region" description="Helical" evidence="12">
    <location>
        <begin position="50"/>
        <end position="70"/>
    </location>
</feature>
<accession>A0A820JTZ8</accession>
<keyword evidence="3" id="KW-0633">Potassium transport</keyword>
<dbReference type="GO" id="GO:0005886">
    <property type="term" value="C:plasma membrane"/>
    <property type="evidence" value="ECO:0007669"/>
    <property type="project" value="TreeGrafter"/>
</dbReference>
<dbReference type="Proteomes" id="UP000663842">
    <property type="component" value="Unassembled WGS sequence"/>
</dbReference>
<keyword evidence="9" id="KW-0406">Ion transport</keyword>
<dbReference type="EMBL" id="CAJOBF010013654">
    <property type="protein sequence ID" value="CAF4331889.1"/>
    <property type="molecule type" value="Genomic_DNA"/>
</dbReference>
<evidence type="ECO:0000256" key="12">
    <source>
        <dbReference type="SAM" id="Phobius"/>
    </source>
</evidence>
<dbReference type="Pfam" id="PF00027">
    <property type="entry name" value="cNMP_binding"/>
    <property type="match status" value="1"/>
</dbReference>
<organism evidence="14 15">
    <name type="scientific">Rotaria magnacalcarata</name>
    <dbReference type="NCBI Taxonomy" id="392030"/>
    <lineage>
        <taxon>Eukaryota</taxon>
        <taxon>Metazoa</taxon>
        <taxon>Spiralia</taxon>
        <taxon>Gnathifera</taxon>
        <taxon>Rotifera</taxon>
        <taxon>Eurotatoria</taxon>
        <taxon>Bdelloidea</taxon>
        <taxon>Philodinida</taxon>
        <taxon>Philodinidae</taxon>
        <taxon>Rotaria</taxon>
    </lineage>
</organism>
<dbReference type="AlphaFoldDB" id="A0A820JTZ8"/>
<keyword evidence="8 12" id="KW-1133">Transmembrane helix</keyword>
<keyword evidence="7" id="KW-0630">Potassium</keyword>
<dbReference type="PANTHER" id="PTHR10217">
    <property type="entry name" value="VOLTAGE AND LIGAND GATED POTASSIUM CHANNEL"/>
    <property type="match status" value="1"/>
</dbReference>
<keyword evidence="6" id="KW-0851">Voltage-gated channel</keyword>
<evidence type="ECO:0000256" key="1">
    <source>
        <dbReference type="ARBA" id="ARBA00004141"/>
    </source>
</evidence>
<comment type="caution">
    <text evidence="14">The sequence shown here is derived from an EMBL/GenBank/DDBJ whole genome shotgun (WGS) entry which is preliminary data.</text>
</comment>
<evidence type="ECO:0000256" key="4">
    <source>
        <dbReference type="ARBA" id="ARBA00022692"/>
    </source>
</evidence>
<dbReference type="InterPro" id="IPR003938">
    <property type="entry name" value="K_chnl_volt-dep_EAG/ELK/ERG"/>
</dbReference>
<dbReference type="SUPFAM" id="SSF51206">
    <property type="entry name" value="cAMP-binding domain-like"/>
    <property type="match status" value="1"/>
</dbReference>
<evidence type="ECO:0000256" key="11">
    <source>
        <dbReference type="ARBA" id="ARBA00023303"/>
    </source>
</evidence>
<dbReference type="GO" id="GO:0042391">
    <property type="term" value="P:regulation of membrane potential"/>
    <property type="evidence" value="ECO:0007669"/>
    <property type="project" value="TreeGrafter"/>
</dbReference>
<evidence type="ECO:0000259" key="13">
    <source>
        <dbReference type="PROSITE" id="PS50042"/>
    </source>
</evidence>
<dbReference type="InterPro" id="IPR018490">
    <property type="entry name" value="cNMP-bd_dom_sf"/>
</dbReference>
<keyword evidence="5" id="KW-0631">Potassium channel</keyword>
<evidence type="ECO:0000256" key="8">
    <source>
        <dbReference type="ARBA" id="ARBA00022989"/>
    </source>
</evidence>
<dbReference type="Gene3D" id="1.10.1200.260">
    <property type="match status" value="1"/>
</dbReference>
<dbReference type="PRINTS" id="PR01463">
    <property type="entry name" value="EAGCHANLFMLY"/>
</dbReference>
<dbReference type="InterPro" id="IPR000595">
    <property type="entry name" value="cNMP-bd_dom"/>
</dbReference>
<feature type="transmembrane region" description="Helical" evidence="12">
    <location>
        <begin position="213"/>
        <end position="241"/>
    </location>
</feature>
<comment type="subcellular location">
    <subcellularLocation>
        <location evidence="1">Membrane</location>
        <topology evidence="1">Multi-pass membrane protein</topology>
    </subcellularLocation>
</comment>
<proteinExistence type="predicted"/>